<evidence type="ECO:0000256" key="1">
    <source>
        <dbReference type="SAM" id="Phobius"/>
    </source>
</evidence>
<protein>
    <recommendedName>
        <fullName evidence="4">DUF2937 domain-containing protein</fullName>
    </recommendedName>
</protein>
<sequence>MLAGLPRILAGVFVAVGFAQSPEFSQQYFQRIGGAIDALRPIAQNFYDAVEAEGADRAAALARLQRDGASVEDAAGRSTVYAVDRYEDLQRQRAAMQDAGPIGRVAALVAYPDPELLSKTWDDFAPAVPTTPAGLAIAAAGFAAGWTGAFAIGRSFRRPRRPEADGVRRGT</sequence>
<keyword evidence="1" id="KW-0812">Transmembrane</keyword>
<accession>A0A1E3H7M3</accession>
<feature type="transmembrane region" description="Helical" evidence="1">
    <location>
        <begin position="133"/>
        <end position="152"/>
    </location>
</feature>
<name>A0A1E3H7M3_9HYPH</name>
<proteinExistence type="predicted"/>
<reference evidence="2 3" key="1">
    <citation type="submission" date="2016-07" db="EMBL/GenBank/DDBJ databases">
        <title>Draft Genome Sequence of Methylobrevis pamukkalensis PK2.</title>
        <authorList>
            <person name="Vasilenko O.V."/>
            <person name="Doronina N.V."/>
            <person name="Shmareva M.N."/>
            <person name="Tarlachkov S.V."/>
            <person name="Mustakhimov I."/>
            <person name="Trotsenko Y.A."/>
        </authorList>
    </citation>
    <scope>NUCLEOTIDE SEQUENCE [LARGE SCALE GENOMIC DNA]</scope>
    <source>
        <strain evidence="2 3">PK2</strain>
    </source>
</reference>
<comment type="caution">
    <text evidence="2">The sequence shown here is derived from an EMBL/GenBank/DDBJ whole genome shotgun (WGS) entry which is preliminary data.</text>
</comment>
<keyword evidence="1" id="KW-0472">Membrane</keyword>
<evidence type="ECO:0000313" key="2">
    <source>
        <dbReference type="EMBL" id="ODN72338.1"/>
    </source>
</evidence>
<evidence type="ECO:0000313" key="3">
    <source>
        <dbReference type="Proteomes" id="UP000094622"/>
    </source>
</evidence>
<keyword evidence="1" id="KW-1133">Transmembrane helix</keyword>
<dbReference type="InterPro" id="IPR022584">
    <property type="entry name" value="DUF2937"/>
</dbReference>
<dbReference type="Proteomes" id="UP000094622">
    <property type="component" value="Unassembled WGS sequence"/>
</dbReference>
<evidence type="ECO:0008006" key="4">
    <source>
        <dbReference type="Google" id="ProtNLM"/>
    </source>
</evidence>
<gene>
    <name evidence="2" type="ORF">A6302_00265</name>
</gene>
<organism evidence="2 3">
    <name type="scientific">Methylobrevis pamukkalensis</name>
    <dbReference type="NCBI Taxonomy" id="1439726"/>
    <lineage>
        <taxon>Bacteria</taxon>
        <taxon>Pseudomonadati</taxon>
        <taxon>Pseudomonadota</taxon>
        <taxon>Alphaproteobacteria</taxon>
        <taxon>Hyphomicrobiales</taxon>
        <taxon>Pleomorphomonadaceae</taxon>
        <taxon>Methylobrevis</taxon>
    </lineage>
</organism>
<dbReference type="RefSeq" id="WP_069305511.1">
    <property type="nucleotide sequence ID" value="NZ_MCRJ01000003.1"/>
</dbReference>
<dbReference type="EMBL" id="MCRJ01000003">
    <property type="protein sequence ID" value="ODN72338.1"/>
    <property type="molecule type" value="Genomic_DNA"/>
</dbReference>
<keyword evidence="3" id="KW-1185">Reference proteome</keyword>
<dbReference type="AlphaFoldDB" id="A0A1E3H7M3"/>
<dbReference type="Pfam" id="PF11157">
    <property type="entry name" value="DUF2937"/>
    <property type="match status" value="1"/>
</dbReference>